<name>X1TKV5_9ZZZZ</name>
<proteinExistence type="predicted"/>
<comment type="caution">
    <text evidence="1">The sequence shown here is derived from an EMBL/GenBank/DDBJ whole genome shotgun (WGS) entry which is preliminary data.</text>
</comment>
<organism evidence="1">
    <name type="scientific">marine sediment metagenome</name>
    <dbReference type="NCBI Taxonomy" id="412755"/>
    <lineage>
        <taxon>unclassified sequences</taxon>
        <taxon>metagenomes</taxon>
        <taxon>ecological metagenomes</taxon>
    </lineage>
</organism>
<gene>
    <name evidence="1" type="ORF">S12H4_16753</name>
</gene>
<reference evidence="1" key="1">
    <citation type="journal article" date="2014" name="Front. Microbiol.">
        <title>High frequency of phylogenetically diverse reductive dehalogenase-homologous genes in deep subseafloor sedimentary metagenomes.</title>
        <authorList>
            <person name="Kawai M."/>
            <person name="Futagami T."/>
            <person name="Toyoda A."/>
            <person name="Takaki Y."/>
            <person name="Nishi S."/>
            <person name="Hori S."/>
            <person name="Arai W."/>
            <person name="Tsubouchi T."/>
            <person name="Morono Y."/>
            <person name="Uchiyama I."/>
            <person name="Ito T."/>
            <person name="Fujiyama A."/>
            <person name="Inagaki F."/>
            <person name="Takami H."/>
        </authorList>
    </citation>
    <scope>NUCLEOTIDE SEQUENCE</scope>
    <source>
        <strain evidence="1">Expedition CK06-06</strain>
    </source>
</reference>
<protein>
    <submittedName>
        <fullName evidence="1">Uncharacterized protein</fullName>
    </submittedName>
</protein>
<sequence>MNLRNDDIFVLRWGDADYVREFLQNVPRDLMRFEAGFYMGPDGYVFGRE</sequence>
<evidence type="ECO:0000313" key="1">
    <source>
        <dbReference type="EMBL" id="GAI80679.1"/>
    </source>
</evidence>
<accession>X1TKV5</accession>
<dbReference type="AlphaFoldDB" id="X1TKV5"/>
<feature type="non-terminal residue" evidence="1">
    <location>
        <position position="49"/>
    </location>
</feature>
<dbReference type="EMBL" id="BARW01008126">
    <property type="protein sequence ID" value="GAI80679.1"/>
    <property type="molecule type" value="Genomic_DNA"/>
</dbReference>